<dbReference type="PATRIC" id="fig|1299334.3.peg.9430"/>
<dbReference type="GO" id="GO:0004494">
    <property type="term" value="F:methylmalonyl-CoA mutase activity"/>
    <property type="evidence" value="ECO:0007669"/>
    <property type="project" value="UniProtKB-EC"/>
</dbReference>
<dbReference type="SUPFAM" id="SSF52242">
    <property type="entry name" value="Cobalamin (vitamin B12)-binding domain"/>
    <property type="match status" value="1"/>
</dbReference>
<name>X7YR69_MYCXE</name>
<keyword evidence="1" id="KW-0413">Isomerase</keyword>
<dbReference type="GO" id="GO:0046872">
    <property type="term" value="F:metal ion binding"/>
    <property type="evidence" value="ECO:0007669"/>
    <property type="project" value="InterPro"/>
</dbReference>
<dbReference type="AlphaFoldDB" id="X7YR69"/>
<comment type="caution">
    <text evidence="1">The sequence shown here is derived from an EMBL/GenBank/DDBJ whole genome shotgun (WGS) entry which is preliminary data.</text>
</comment>
<accession>X7YR69</accession>
<dbReference type="Gene3D" id="3.40.50.280">
    <property type="entry name" value="Cobalamin-binding domain"/>
    <property type="match status" value="1"/>
</dbReference>
<protein>
    <submittedName>
        <fullName evidence="1">Methylmalonyl-CoA mutase, small subunit domain protein</fullName>
        <ecNumber evidence="1">5.4.99.2</ecNumber>
    </submittedName>
</protein>
<dbReference type="EMBL" id="JAOB01000090">
    <property type="protein sequence ID" value="EUA08885.1"/>
    <property type="molecule type" value="Genomic_DNA"/>
</dbReference>
<evidence type="ECO:0000313" key="1">
    <source>
        <dbReference type="EMBL" id="EUA08885.1"/>
    </source>
</evidence>
<dbReference type="InterPro" id="IPR036724">
    <property type="entry name" value="Cobalamin-bd_sf"/>
</dbReference>
<gene>
    <name evidence="1" type="ORF">I553_9942</name>
</gene>
<dbReference type="EC" id="5.4.99.2" evidence="1"/>
<dbReference type="GO" id="GO:0031419">
    <property type="term" value="F:cobalamin binding"/>
    <property type="evidence" value="ECO:0007669"/>
    <property type="project" value="InterPro"/>
</dbReference>
<proteinExistence type="predicted"/>
<sequence length="154" mass="16664">MPIRHPQCNATPHSSRHCEIVPTLTGSRPGNVHLCCCCRWARRLSTTSAPRSRPTCWPPAGSRRSTRAGRRRGVAQAVSDAGITKAAVICGTDKRYKDEAAEVVRAARGAGVERIYLAGPKTVLQDAEYLPDEYLTAKINAVEALSNLLTRLGA</sequence>
<reference evidence="1" key="1">
    <citation type="submission" date="2014-01" db="EMBL/GenBank/DDBJ databases">
        <authorList>
            <person name="Brown-Elliot B."/>
            <person name="Wallace R."/>
            <person name="Lenaerts A."/>
            <person name="Ordway D."/>
            <person name="DeGroote M.A."/>
            <person name="Parker T."/>
            <person name="Sizemore C."/>
            <person name="Tallon L.J."/>
            <person name="Sadzewicz L.K."/>
            <person name="Sengamalay N."/>
            <person name="Fraser C.M."/>
            <person name="Hine E."/>
            <person name="Shefchek K.A."/>
            <person name="Das S.P."/>
            <person name="Tettelin H."/>
        </authorList>
    </citation>
    <scope>NUCLEOTIDE SEQUENCE [LARGE SCALE GENOMIC DNA]</scope>
    <source>
        <strain evidence="1">4042</strain>
    </source>
</reference>
<organism evidence="1">
    <name type="scientific">Mycobacterium xenopi 4042</name>
    <dbReference type="NCBI Taxonomy" id="1299334"/>
    <lineage>
        <taxon>Bacteria</taxon>
        <taxon>Bacillati</taxon>
        <taxon>Actinomycetota</taxon>
        <taxon>Actinomycetes</taxon>
        <taxon>Mycobacteriales</taxon>
        <taxon>Mycobacteriaceae</taxon>
        <taxon>Mycobacterium</taxon>
    </lineage>
</organism>